<evidence type="ECO:0000256" key="1">
    <source>
        <dbReference type="ARBA" id="ARBA00001974"/>
    </source>
</evidence>
<dbReference type="SUPFAM" id="SSF63380">
    <property type="entry name" value="Riboflavin synthase domain-like"/>
    <property type="match status" value="1"/>
</dbReference>
<keyword evidence="2" id="KW-0285">Flavoprotein</keyword>
<feature type="domain" description="FAD-binding FR-type" evidence="9">
    <location>
        <begin position="1"/>
        <end position="102"/>
    </location>
</feature>
<dbReference type="Proteomes" id="UP000178558">
    <property type="component" value="Unassembled WGS sequence"/>
</dbReference>
<dbReference type="InterPro" id="IPR050415">
    <property type="entry name" value="MRET"/>
</dbReference>
<dbReference type="PRINTS" id="PR00371">
    <property type="entry name" value="FPNCR"/>
</dbReference>
<dbReference type="PROSITE" id="PS51384">
    <property type="entry name" value="FAD_FR"/>
    <property type="match status" value="1"/>
</dbReference>
<name>A0A1F7J4G0_9BACT</name>
<dbReference type="Gene3D" id="3.40.50.80">
    <property type="entry name" value="Nucleotide-binding domain of ferredoxin-NADP reductase (FNR) module"/>
    <property type="match status" value="1"/>
</dbReference>
<evidence type="ECO:0000256" key="8">
    <source>
        <dbReference type="ARBA" id="ARBA00023014"/>
    </source>
</evidence>
<evidence type="ECO:0000259" key="9">
    <source>
        <dbReference type="PROSITE" id="PS51384"/>
    </source>
</evidence>
<dbReference type="InterPro" id="IPR039261">
    <property type="entry name" value="FNR_nucleotide-bd"/>
</dbReference>
<dbReference type="PANTHER" id="PTHR47354:SF6">
    <property type="entry name" value="NADH OXIDOREDUCTASE HCR"/>
    <property type="match status" value="1"/>
</dbReference>
<dbReference type="PRINTS" id="PR00410">
    <property type="entry name" value="PHEHYDRXLASE"/>
</dbReference>
<keyword evidence="6" id="KW-0560">Oxidoreductase</keyword>
<keyword evidence="5" id="KW-0274">FAD</keyword>
<keyword evidence="8" id="KW-0411">Iron-sulfur</keyword>
<dbReference type="EMBL" id="MGAQ01000015">
    <property type="protein sequence ID" value="OGK50486.1"/>
    <property type="molecule type" value="Genomic_DNA"/>
</dbReference>
<evidence type="ECO:0000256" key="6">
    <source>
        <dbReference type="ARBA" id="ARBA00023002"/>
    </source>
</evidence>
<gene>
    <name evidence="10" type="ORF">A3B50_01745</name>
</gene>
<dbReference type="InterPro" id="IPR001433">
    <property type="entry name" value="OxRdtase_FAD/NAD-bd"/>
</dbReference>
<dbReference type="InterPro" id="IPR001709">
    <property type="entry name" value="Flavoprot_Pyr_Nucl_cyt_Rdtase"/>
</dbReference>
<keyword evidence="7" id="KW-0408">Iron</keyword>
<accession>A0A1F7J4G0</accession>
<evidence type="ECO:0000313" key="11">
    <source>
        <dbReference type="Proteomes" id="UP000178558"/>
    </source>
</evidence>
<dbReference type="SUPFAM" id="SSF52343">
    <property type="entry name" value="Ferredoxin reductase-like, C-terminal NADP-linked domain"/>
    <property type="match status" value="1"/>
</dbReference>
<dbReference type="GO" id="GO:0016491">
    <property type="term" value="F:oxidoreductase activity"/>
    <property type="evidence" value="ECO:0007669"/>
    <property type="project" value="UniProtKB-KW"/>
</dbReference>
<dbReference type="GO" id="GO:0046872">
    <property type="term" value="F:metal ion binding"/>
    <property type="evidence" value="ECO:0007669"/>
    <property type="project" value="UniProtKB-KW"/>
</dbReference>
<dbReference type="Gene3D" id="2.40.30.10">
    <property type="entry name" value="Translation factors"/>
    <property type="match status" value="1"/>
</dbReference>
<dbReference type="InterPro" id="IPR017927">
    <property type="entry name" value="FAD-bd_FR_type"/>
</dbReference>
<comment type="caution">
    <text evidence="10">The sequence shown here is derived from an EMBL/GenBank/DDBJ whole genome shotgun (WGS) entry which is preliminary data.</text>
</comment>
<evidence type="ECO:0000256" key="7">
    <source>
        <dbReference type="ARBA" id="ARBA00023004"/>
    </source>
</evidence>
<evidence type="ECO:0000256" key="2">
    <source>
        <dbReference type="ARBA" id="ARBA00022630"/>
    </source>
</evidence>
<proteinExistence type="predicted"/>
<dbReference type="PANTHER" id="PTHR47354">
    <property type="entry name" value="NADH OXIDOREDUCTASE HCR"/>
    <property type="match status" value="1"/>
</dbReference>
<dbReference type="GO" id="GO:0051537">
    <property type="term" value="F:2 iron, 2 sulfur cluster binding"/>
    <property type="evidence" value="ECO:0007669"/>
    <property type="project" value="UniProtKB-KW"/>
</dbReference>
<keyword evidence="4" id="KW-0479">Metal-binding</keyword>
<keyword evidence="3" id="KW-0001">2Fe-2S</keyword>
<evidence type="ECO:0000256" key="4">
    <source>
        <dbReference type="ARBA" id="ARBA00022723"/>
    </source>
</evidence>
<evidence type="ECO:0000256" key="3">
    <source>
        <dbReference type="ARBA" id="ARBA00022714"/>
    </source>
</evidence>
<sequence>MAKHSVKLVAKKGVARETVTFHFEKPVGYTYEPGQFIELTLAQLEGDEKETKHFFTLSSAPYESFLGVTTRIRPTQLKQALNMSKIGQEVIVTDAMGSFLLDETSTPCVFIAGGIGVTPFRSMILQQTHDESQKELVLFYSNRTREDTAYYDEFEQAKKDNLHFKFIPIMTKLDHWTGEKKHISSEMLEKYLPDLNTPVFYSAGPPAMVKSIKELLLSLSIPQEHVKTEEFDGY</sequence>
<dbReference type="Pfam" id="PF00175">
    <property type="entry name" value="NAD_binding_1"/>
    <property type="match status" value="1"/>
</dbReference>
<organism evidence="10 11">
    <name type="scientific">Candidatus Roizmanbacteria bacterium RIFCSPLOWO2_01_FULL_40_42</name>
    <dbReference type="NCBI Taxonomy" id="1802066"/>
    <lineage>
        <taxon>Bacteria</taxon>
        <taxon>Candidatus Roizmaniibacteriota</taxon>
    </lineage>
</organism>
<dbReference type="InterPro" id="IPR017938">
    <property type="entry name" value="Riboflavin_synthase-like_b-brl"/>
</dbReference>
<dbReference type="AlphaFoldDB" id="A0A1F7J4G0"/>
<reference evidence="10 11" key="1">
    <citation type="journal article" date="2016" name="Nat. Commun.">
        <title>Thousands of microbial genomes shed light on interconnected biogeochemical processes in an aquifer system.</title>
        <authorList>
            <person name="Anantharaman K."/>
            <person name="Brown C.T."/>
            <person name="Hug L.A."/>
            <person name="Sharon I."/>
            <person name="Castelle C.J."/>
            <person name="Probst A.J."/>
            <person name="Thomas B.C."/>
            <person name="Singh A."/>
            <person name="Wilkins M.J."/>
            <person name="Karaoz U."/>
            <person name="Brodie E.L."/>
            <person name="Williams K.H."/>
            <person name="Hubbard S.S."/>
            <person name="Banfield J.F."/>
        </authorList>
    </citation>
    <scope>NUCLEOTIDE SEQUENCE [LARGE SCALE GENOMIC DNA]</scope>
</reference>
<protein>
    <recommendedName>
        <fullName evidence="9">FAD-binding FR-type domain-containing protein</fullName>
    </recommendedName>
</protein>
<evidence type="ECO:0000256" key="5">
    <source>
        <dbReference type="ARBA" id="ARBA00022827"/>
    </source>
</evidence>
<dbReference type="CDD" id="cd00322">
    <property type="entry name" value="FNR_like"/>
    <property type="match status" value="1"/>
</dbReference>
<evidence type="ECO:0000313" key="10">
    <source>
        <dbReference type="EMBL" id="OGK50486.1"/>
    </source>
</evidence>
<comment type="cofactor">
    <cofactor evidence="1">
        <name>FAD</name>
        <dbReference type="ChEBI" id="CHEBI:57692"/>
    </cofactor>
</comment>